<evidence type="ECO:0000313" key="1">
    <source>
        <dbReference type="EMBL" id="KAH9416575.1"/>
    </source>
</evidence>
<name>A0ABQ8J228_DERPT</name>
<evidence type="ECO:0000313" key="2">
    <source>
        <dbReference type="Proteomes" id="UP000887458"/>
    </source>
</evidence>
<gene>
    <name evidence="1" type="ORF">DERP_009938</name>
</gene>
<reference evidence="1 2" key="2">
    <citation type="journal article" date="2022" name="Mol. Biol. Evol.">
        <title>Comparative Genomics Reveals Insights into the Divergent Evolution of Astigmatic Mites and Household Pest Adaptations.</title>
        <authorList>
            <person name="Xiong Q."/>
            <person name="Wan A.T."/>
            <person name="Liu X."/>
            <person name="Fung C.S."/>
            <person name="Xiao X."/>
            <person name="Malainual N."/>
            <person name="Hou J."/>
            <person name="Wang L."/>
            <person name="Wang M."/>
            <person name="Yang K.Y."/>
            <person name="Cui Y."/>
            <person name="Leung E.L."/>
            <person name="Nong W."/>
            <person name="Shin S.K."/>
            <person name="Au S.W."/>
            <person name="Jeong K.Y."/>
            <person name="Chew F.T."/>
            <person name="Hui J.H."/>
            <person name="Leung T.F."/>
            <person name="Tungtrongchitr A."/>
            <person name="Zhong N."/>
            <person name="Liu Z."/>
            <person name="Tsui S.K."/>
        </authorList>
    </citation>
    <scope>NUCLEOTIDE SEQUENCE [LARGE SCALE GENOMIC DNA]</scope>
    <source>
        <strain evidence="1">Derp</strain>
    </source>
</reference>
<reference evidence="1 2" key="1">
    <citation type="journal article" date="2018" name="J. Allergy Clin. Immunol.">
        <title>High-quality assembly of Dermatophagoides pteronyssinus genome and transcriptome reveals a wide range of novel allergens.</title>
        <authorList>
            <person name="Liu X.Y."/>
            <person name="Yang K.Y."/>
            <person name="Wang M.Q."/>
            <person name="Kwok J.S."/>
            <person name="Zeng X."/>
            <person name="Yang Z."/>
            <person name="Xiao X.J."/>
            <person name="Lau C.P."/>
            <person name="Li Y."/>
            <person name="Huang Z.M."/>
            <person name="Ba J.G."/>
            <person name="Yim A.K."/>
            <person name="Ouyang C.Y."/>
            <person name="Ngai S.M."/>
            <person name="Chan T.F."/>
            <person name="Leung E.L."/>
            <person name="Liu L."/>
            <person name="Liu Z.G."/>
            <person name="Tsui S.K."/>
        </authorList>
    </citation>
    <scope>NUCLEOTIDE SEQUENCE [LARGE SCALE GENOMIC DNA]</scope>
    <source>
        <strain evidence="1">Derp</strain>
    </source>
</reference>
<dbReference type="EMBL" id="NJHN03000090">
    <property type="protein sequence ID" value="KAH9416575.1"/>
    <property type="molecule type" value="Genomic_DNA"/>
</dbReference>
<protein>
    <submittedName>
        <fullName evidence="1">Uncharacterized protein</fullName>
    </submittedName>
</protein>
<keyword evidence="2" id="KW-1185">Reference proteome</keyword>
<comment type="caution">
    <text evidence="1">The sequence shown here is derived from an EMBL/GenBank/DDBJ whole genome shotgun (WGS) entry which is preliminary data.</text>
</comment>
<proteinExistence type="predicted"/>
<sequence length="75" mass="8671">MFDLSKSSILNTPVTIFHWDNQIKHLKLIEFVQSPETKTKSPCCRTLRINFFVDSSVDFFESRTNSNVIGSTFII</sequence>
<dbReference type="Proteomes" id="UP000887458">
    <property type="component" value="Unassembled WGS sequence"/>
</dbReference>
<accession>A0ABQ8J228</accession>
<organism evidence="1 2">
    <name type="scientific">Dermatophagoides pteronyssinus</name>
    <name type="common">European house dust mite</name>
    <dbReference type="NCBI Taxonomy" id="6956"/>
    <lineage>
        <taxon>Eukaryota</taxon>
        <taxon>Metazoa</taxon>
        <taxon>Ecdysozoa</taxon>
        <taxon>Arthropoda</taxon>
        <taxon>Chelicerata</taxon>
        <taxon>Arachnida</taxon>
        <taxon>Acari</taxon>
        <taxon>Acariformes</taxon>
        <taxon>Sarcoptiformes</taxon>
        <taxon>Astigmata</taxon>
        <taxon>Psoroptidia</taxon>
        <taxon>Analgoidea</taxon>
        <taxon>Pyroglyphidae</taxon>
        <taxon>Dermatophagoidinae</taxon>
        <taxon>Dermatophagoides</taxon>
    </lineage>
</organism>